<reference evidence="6 7" key="1">
    <citation type="submission" date="2018-03" db="EMBL/GenBank/DDBJ databases">
        <authorList>
            <person name="Gulvik C.A."/>
        </authorList>
    </citation>
    <scope>NUCLEOTIDE SEQUENCE [LARGE SCALE GENOMIC DNA]</scope>
    <source>
        <strain evidence="6 7">JCM 31581</strain>
    </source>
</reference>
<accession>A0A3R9YEE8</accession>
<sequence>MNHHTYSRLNEIPVGKASDHITKGCLVLEGGAFRGMYTQGVLDLLMKEDLNFECTIGCSAGAMSGINYVSGQIGRAAKINLTYRHDSRYVGLKSIKPNHGVIGFDFVFDQVDHKYPFDRKRFFKENRRFVAVATDCITGKAAYFEKGKTSDILAGVQASASMPFASKMVKIGNSVYLDGGCSDKIPFQWGIDQGYDKVIVVRTREDAYRKPASDPLVHYAKHLYQDYPKFMEALEEMDAKYNQQCDEIEQLAQAGKIFVISPSSPVTVGRLEKDVEKLGDLYVQGYSDAKASLPLLRKYLE</sequence>
<dbReference type="EMBL" id="PXZH01000002">
    <property type="protein sequence ID" value="RST89350.1"/>
    <property type="molecule type" value="Genomic_DNA"/>
</dbReference>
<evidence type="ECO:0000313" key="7">
    <source>
        <dbReference type="Proteomes" id="UP000277864"/>
    </source>
</evidence>
<evidence type="ECO:0000313" key="6">
    <source>
        <dbReference type="EMBL" id="RST89350.1"/>
    </source>
</evidence>
<dbReference type="PANTHER" id="PTHR14226">
    <property type="entry name" value="NEUROPATHY TARGET ESTERASE/SWISS CHEESE D.MELANOGASTER"/>
    <property type="match status" value="1"/>
</dbReference>
<feature type="active site" description="Proton acceptor" evidence="4">
    <location>
        <position position="178"/>
    </location>
</feature>
<dbReference type="CDD" id="cd07208">
    <property type="entry name" value="Pat_hypo_Ecoli_yjju_like"/>
    <property type="match status" value="1"/>
</dbReference>
<protein>
    <submittedName>
        <fullName evidence="6">Patatin family protein</fullName>
    </submittedName>
</protein>
<dbReference type="PROSITE" id="PS51635">
    <property type="entry name" value="PNPLA"/>
    <property type="match status" value="1"/>
</dbReference>
<dbReference type="SUPFAM" id="SSF52151">
    <property type="entry name" value="FabD/lysophospholipase-like"/>
    <property type="match status" value="1"/>
</dbReference>
<dbReference type="InterPro" id="IPR045943">
    <property type="entry name" value="DUF6363"/>
</dbReference>
<dbReference type="AlphaFoldDB" id="A0A3R9YEE8"/>
<dbReference type="RefSeq" id="WP_125943283.1">
    <property type="nucleotide sequence ID" value="NZ_PXZH01000002.1"/>
</dbReference>
<dbReference type="Proteomes" id="UP000277864">
    <property type="component" value="Unassembled WGS sequence"/>
</dbReference>
<keyword evidence="2 4" id="KW-0442">Lipid degradation</keyword>
<dbReference type="PANTHER" id="PTHR14226:SF25">
    <property type="entry name" value="PHOSPHOESTERASE"/>
    <property type="match status" value="1"/>
</dbReference>
<dbReference type="InterPro" id="IPR050301">
    <property type="entry name" value="NTE"/>
</dbReference>
<evidence type="ECO:0000256" key="3">
    <source>
        <dbReference type="ARBA" id="ARBA00023098"/>
    </source>
</evidence>
<keyword evidence="3 4" id="KW-0443">Lipid metabolism</keyword>
<dbReference type="GO" id="GO:0016042">
    <property type="term" value="P:lipid catabolic process"/>
    <property type="evidence" value="ECO:0007669"/>
    <property type="project" value="UniProtKB-UniRule"/>
</dbReference>
<feature type="short sequence motif" description="GXSXG" evidence="4">
    <location>
        <begin position="57"/>
        <end position="61"/>
    </location>
</feature>
<evidence type="ECO:0000259" key="5">
    <source>
        <dbReference type="PROSITE" id="PS51635"/>
    </source>
</evidence>
<dbReference type="Pfam" id="PF01734">
    <property type="entry name" value="Patatin"/>
    <property type="match status" value="1"/>
</dbReference>
<feature type="domain" description="PNPLA" evidence="5">
    <location>
        <begin position="26"/>
        <end position="191"/>
    </location>
</feature>
<evidence type="ECO:0000256" key="1">
    <source>
        <dbReference type="ARBA" id="ARBA00022801"/>
    </source>
</evidence>
<dbReference type="InterPro" id="IPR016035">
    <property type="entry name" value="Acyl_Trfase/lysoPLipase"/>
</dbReference>
<dbReference type="InterPro" id="IPR002641">
    <property type="entry name" value="PNPLA_dom"/>
</dbReference>
<dbReference type="Gene3D" id="3.40.1090.10">
    <property type="entry name" value="Cytosolic phospholipase A2 catalytic domain"/>
    <property type="match status" value="2"/>
</dbReference>
<dbReference type="InterPro" id="IPR037483">
    <property type="entry name" value="YjjU-like"/>
</dbReference>
<organism evidence="6 7">
    <name type="scientific">Vagococcus humatus</name>
    <dbReference type="NCBI Taxonomy" id="1889241"/>
    <lineage>
        <taxon>Bacteria</taxon>
        <taxon>Bacillati</taxon>
        <taxon>Bacillota</taxon>
        <taxon>Bacilli</taxon>
        <taxon>Lactobacillales</taxon>
        <taxon>Enterococcaceae</taxon>
        <taxon>Vagococcus</taxon>
    </lineage>
</organism>
<name>A0A3R9YEE8_9ENTE</name>
<dbReference type="Pfam" id="PF19890">
    <property type="entry name" value="DUF6363"/>
    <property type="match status" value="1"/>
</dbReference>
<dbReference type="GO" id="GO:0016787">
    <property type="term" value="F:hydrolase activity"/>
    <property type="evidence" value="ECO:0007669"/>
    <property type="project" value="UniProtKB-UniRule"/>
</dbReference>
<keyword evidence="1 4" id="KW-0378">Hydrolase</keyword>
<dbReference type="OrthoDB" id="9802424at2"/>
<gene>
    <name evidence="6" type="ORF">C7P63_06135</name>
</gene>
<comment type="caution">
    <text evidence="4">Lacks conserved residue(s) required for the propagation of feature annotation.</text>
</comment>
<feature type="active site" description="Nucleophile" evidence="4">
    <location>
        <position position="59"/>
    </location>
</feature>
<proteinExistence type="predicted"/>
<keyword evidence="7" id="KW-1185">Reference proteome</keyword>
<evidence type="ECO:0000256" key="4">
    <source>
        <dbReference type="PROSITE-ProRule" id="PRU01161"/>
    </source>
</evidence>
<feature type="short sequence motif" description="DGA/G" evidence="4">
    <location>
        <begin position="178"/>
        <end position="180"/>
    </location>
</feature>
<evidence type="ECO:0000256" key="2">
    <source>
        <dbReference type="ARBA" id="ARBA00022963"/>
    </source>
</evidence>
<comment type="caution">
    <text evidence="6">The sequence shown here is derived from an EMBL/GenBank/DDBJ whole genome shotgun (WGS) entry which is preliminary data.</text>
</comment>